<gene>
    <name evidence="2" type="ORF">WR25_10855</name>
</gene>
<proteinExistence type="predicted"/>
<protein>
    <recommendedName>
        <fullName evidence="4">GIY-YIG domain-containing protein</fullName>
    </recommendedName>
</protein>
<dbReference type="AlphaFoldDB" id="A0A2A2LBK3"/>
<dbReference type="OrthoDB" id="10025388at2759"/>
<organism evidence="2 3">
    <name type="scientific">Diploscapter pachys</name>
    <dbReference type="NCBI Taxonomy" id="2018661"/>
    <lineage>
        <taxon>Eukaryota</taxon>
        <taxon>Metazoa</taxon>
        <taxon>Ecdysozoa</taxon>
        <taxon>Nematoda</taxon>
        <taxon>Chromadorea</taxon>
        <taxon>Rhabditida</taxon>
        <taxon>Rhabditina</taxon>
        <taxon>Rhabditomorpha</taxon>
        <taxon>Rhabditoidea</taxon>
        <taxon>Rhabditidae</taxon>
        <taxon>Diploscapter</taxon>
    </lineage>
</organism>
<evidence type="ECO:0000313" key="3">
    <source>
        <dbReference type="Proteomes" id="UP000218231"/>
    </source>
</evidence>
<name>A0A2A2LBK3_9BILA</name>
<sequence>MAPSNEKCICGGKMRNRTCLCKTKGVVYMLECNCGDKYIGITVNKVKARLQSHYYAVKNREPIKARTGKYRSALAVHADKCNRWSNSFKVTLIARATGGNKQKAAEILRSYEAAGIKIHNPSINRRMESRTYEKYLEFLGSGQTHERGRVEHEDYSSEYCNPEEMIAYVASDDYICEDPSSSETEEQIESRIKPEDEREEPKFFTDWTSRI</sequence>
<reference evidence="2 3" key="1">
    <citation type="journal article" date="2017" name="Curr. Biol.">
        <title>Genome architecture and evolution of a unichromosomal asexual nematode.</title>
        <authorList>
            <person name="Fradin H."/>
            <person name="Zegar C."/>
            <person name="Gutwein M."/>
            <person name="Lucas J."/>
            <person name="Kovtun M."/>
            <person name="Corcoran D."/>
            <person name="Baugh L.R."/>
            <person name="Kiontke K."/>
            <person name="Gunsalus K."/>
            <person name="Fitch D.H."/>
            <person name="Piano F."/>
        </authorList>
    </citation>
    <scope>NUCLEOTIDE SEQUENCE [LARGE SCALE GENOMIC DNA]</scope>
    <source>
        <strain evidence="2">PF1309</strain>
    </source>
</reference>
<feature type="region of interest" description="Disordered" evidence="1">
    <location>
        <begin position="177"/>
        <end position="211"/>
    </location>
</feature>
<dbReference type="Proteomes" id="UP000218231">
    <property type="component" value="Unassembled WGS sequence"/>
</dbReference>
<evidence type="ECO:0000256" key="1">
    <source>
        <dbReference type="SAM" id="MobiDB-lite"/>
    </source>
</evidence>
<evidence type="ECO:0008006" key="4">
    <source>
        <dbReference type="Google" id="ProtNLM"/>
    </source>
</evidence>
<dbReference type="InterPro" id="IPR035901">
    <property type="entry name" value="GIY-YIG_endonuc_sf"/>
</dbReference>
<dbReference type="EMBL" id="LIAE01006947">
    <property type="protein sequence ID" value="PAV83573.1"/>
    <property type="molecule type" value="Genomic_DNA"/>
</dbReference>
<accession>A0A2A2LBK3</accession>
<keyword evidence="3" id="KW-1185">Reference proteome</keyword>
<dbReference type="Gene3D" id="3.40.1440.10">
    <property type="entry name" value="GIY-YIG endonuclease"/>
    <property type="match status" value="1"/>
</dbReference>
<feature type="compositionally biased region" description="Basic and acidic residues" evidence="1">
    <location>
        <begin position="188"/>
        <end position="203"/>
    </location>
</feature>
<comment type="caution">
    <text evidence="2">The sequence shown here is derived from an EMBL/GenBank/DDBJ whole genome shotgun (WGS) entry which is preliminary data.</text>
</comment>
<evidence type="ECO:0000313" key="2">
    <source>
        <dbReference type="EMBL" id="PAV83573.1"/>
    </source>
</evidence>